<feature type="domain" description="ACB" evidence="3">
    <location>
        <begin position="337"/>
        <end position="421"/>
    </location>
</feature>
<evidence type="ECO:0000256" key="1">
    <source>
        <dbReference type="ARBA" id="ARBA00005567"/>
    </source>
</evidence>
<dbReference type="Pfam" id="PF00887">
    <property type="entry name" value="ACBP"/>
    <property type="match status" value="6"/>
</dbReference>
<proteinExistence type="inferred from homology"/>
<dbReference type="SUPFAM" id="SSF47027">
    <property type="entry name" value="Acyl-CoA binding protein"/>
    <property type="match status" value="6"/>
</dbReference>
<evidence type="ECO:0000256" key="2">
    <source>
        <dbReference type="ARBA" id="ARBA00023121"/>
    </source>
</evidence>
<feature type="domain" description="ACB" evidence="3">
    <location>
        <begin position="226"/>
        <end position="310"/>
    </location>
</feature>
<feature type="domain" description="ACB" evidence="3">
    <location>
        <begin position="448"/>
        <end position="532"/>
    </location>
</feature>
<dbReference type="InterPro" id="IPR000582">
    <property type="entry name" value="Acyl-CoA-binding_protein"/>
</dbReference>
<gene>
    <name evidence="4" type="primary">ACBD5</name>
    <name evidence="4" type="ORF">SNAT2548_LOCUS29868</name>
</gene>
<keyword evidence="5" id="KW-1185">Reference proteome</keyword>
<dbReference type="GO" id="GO:0006631">
    <property type="term" value="P:fatty acid metabolic process"/>
    <property type="evidence" value="ECO:0007669"/>
    <property type="project" value="TreeGrafter"/>
</dbReference>
<dbReference type="OrthoDB" id="346910at2759"/>
<evidence type="ECO:0000313" key="4">
    <source>
        <dbReference type="EMBL" id="CAE7533062.1"/>
    </source>
</evidence>
<feature type="domain" description="ACB" evidence="3">
    <location>
        <begin position="559"/>
        <end position="643"/>
    </location>
</feature>
<sequence>MDYADDTFRRAQEAVKTLPSLDDSNKLRLYAHYKQATVGPAQGSRPSMFNQVARAKWDAWSQLRDMSAAEAKRGYCMLADEFARGWRPASHVSHTFQSQESGQPTEQAVLCSDDEDRLFEAAQEAVKTLPSLDNSNKLRLYAHYKQATVGPAQGSRPSMFNQVARAKWDAWSQLGDMSAADAKRGYCMLADEFVPGWRPASQASHTLQSQESGQPTEQAVLCSDDEDRLFEAAQEAVKTLPSLDDSNKLRLYAHYKQATVGPAQGSRPSMFSQVARAKWDAWSQLGDMSAAEAKRGYCMLADEFARGWRPASQVSRTFQSQESGQPTEQAVLRSDDEDRLFEAAQEAVKTLPSLDDSNKLRLYAHYKQATVGPAQGSRPSMFNQVARAKWDAWSQLGDMSAAEAKRGYCMLADEFARGWRPASHVSHTFQSQESGQPTEQAVLCSDDEDRLFEAAQEAVKTLPSLDDSNKLRLYAHYKQATVGPAQGSRPSMFNQVARAKWDAWSQLGDMSAAEAKRGYCMLADEFARGWRPASQVSHTFQSQESGQPTDQAVLRSDDEDRLFEAAQEAVKTLPSLDDSNKLRLYAHYKQATVGPAQGSRPSIFNQVARAKWDAWSQLGDMSAAEAKRGYCMLADEFIPGWRTRVVPLRSSDSVSVHWACEAEQVVHADVRPGISQTEQLEIITKPVFSFHAFRVFLNASQS</sequence>
<evidence type="ECO:0000313" key="5">
    <source>
        <dbReference type="Proteomes" id="UP000604046"/>
    </source>
</evidence>
<dbReference type="AlphaFoldDB" id="A0A812TQ12"/>
<dbReference type="PRINTS" id="PR00689">
    <property type="entry name" value="ACOABINDINGP"/>
</dbReference>
<accession>A0A812TQ12</accession>
<dbReference type="InterPro" id="IPR035984">
    <property type="entry name" value="Acyl-CoA-binding_sf"/>
</dbReference>
<comment type="caution">
    <text evidence="4">The sequence shown here is derived from an EMBL/GenBank/DDBJ whole genome shotgun (WGS) entry which is preliminary data.</text>
</comment>
<organism evidence="4 5">
    <name type="scientific">Symbiodinium natans</name>
    <dbReference type="NCBI Taxonomy" id="878477"/>
    <lineage>
        <taxon>Eukaryota</taxon>
        <taxon>Sar</taxon>
        <taxon>Alveolata</taxon>
        <taxon>Dinophyceae</taxon>
        <taxon>Suessiales</taxon>
        <taxon>Symbiodiniaceae</taxon>
        <taxon>Symbiodinium</taxon>
    </lineage>
</organism>
<dbReference type="PANTHER" id="PTHR23310:SF62">
    <property type="entry name" value="ACYL-COA BINDING PROTEIN 1, ISOFORM A"/>
    <property type="match status" value="1"/>
</dbReference>
<feature type="domain" description="ACB" evidence="3">
    <location>
        <begin position="115"/>
        <end position="199"/>
    </location>
</feature>
<dbReference type="PROSITE" id="PS51228">
    <property type="entry name" value="ACB_2"/>
    <property type="match status" value="6"/>
</dbReference>
<feature type="domain" description="ACB" evidence="3">
    <location>
        <begin position="4"/>
        <end position="88"/>
    </location>
</feature>
<dbReference type="Gene3D" id="1.20.80.10">
    <property type="match status" value="6"/>
</dbReference>
<reference evidence="4" key="1">
    <citation type="submission" date="2021-02" db="EMBL/GenBank/DDBJ databases">
        <authorList>
            <person name="Dougan E. K."/>
            <person name="Rhodes N."/>
            <person name="Thang M."/>
            <person name="Chan C."/>
        </authorList>
    </citation>
    <scope>NUCLEOTIDE SEQUENCE</scope>
</reference>
<keyword evidence="2" id="KW-0446">Lipid-binding</keyword>
<comment type="similarity">
    <text evidence="1">Belongs to the ACBP family.</text>
</comment>
<evidence type="ECO:0000259" key="3">
    <source>
        <dbReference type="PROSITE" id="PS51228"/>
    </source>
</evidence>
<dbReference type="Proteomes" id="UP000604046">
    <property type="component" value="Unassembled WGS sequence"/>
</dbReference>
<dbReference type="EMBL" id="CAJNDS010002580">
    <property type="protein sequence ID" value="CAE7533062.1"/>
    <property type="molecule type" value="Genomic_DNA"/>
</dbReference>
<dbReference type="PANTHER" id="PTHR23310">
    <property type="entry name" value="ACYL-COA-BINDING PROTEIN, ACBP"/>
    <property type="match status" value="1"/>
</dbReference>
<name>A0A812TQ12_9DINO</name>
<dbReference type="GO" id="GO:0000062">
    <property type="term" value="F:fatty-acyl-CoA binding"/>
    <property type="evidence" value="ECO:0007669"/>
    <property type="project" value="InterPro"/>
</dbReference>
<dbReference type="InterPro" id="IPR014352">
    <property type="entry name" value="FERM/acyl-CoA-bd_prot_sf"/>
</dbReference>
<protein>
    <submittedName>
        <fullName evidence="4">ACBD5 protein</fullName>
    </submittedName>
</protein>